<feature type="transmembrane region" description="Helical" evidence="3">
    <location>
        <begin position="122"/>
        <end position="142"/>
    </location>
</feature>
<proteinExistence type="predicted"/>
<accession>A0A2T6K4Y3</accession>
<keyword evidence="3" id="KW-1133">Transmembrane helix</keyword>
<dbReference type="AlphaFoldDB" id="A0A2T6K4Y3"/>
<evidence type="ECO:0000259" key="4">
    <source>
        <dbReference type="PROSITE" id="PS51755"/>
    </source>
</evidence>
<keyword evidence="3" id="KW-0472">Membrane</keyword>
<dbReference type="InterPro" id="IPR001867">
    <property type="entry name" value="OmpR/PhoB-type_DNA-bd"/>
</dbReference>
<organism evidence="5 6">
    <name type="scientific">Yoonia sediminilitoris</name>
    <dbReference type="NCBI Taxonomy" id="1286148"/>
    <lineage>
        <taxon>Bacteria</taxon>
        <taxon>Pseudomonadati</taxon>
        <taxon>Pseudomonadota</taxon>
        <taxon>Alphaproteobacteria</taxon>
        <taxon>Rhodobacterales</taxon>
        <taxon>Paracoccaceae</taxon>
        <taxon>Yoonia</taxon>
    </lineage>
</organism>
<evidence type="ECO:0000313" key="5">
    <source>
        <dbReference type="EMBL" id="PUB09711.1"/>
    </source>
</evidence>
<sequence length="553" mass="61553">MFGNSAGEVEKLRFGDMIYVWRDGQLRDEQGQDVPLRAKSLKMFAALLSERGKILTKDRLSEVVWPETVATDESIARCVADIRKALKDDQYKIVQTYPKKGYRLNVDSAGPDARRTPHRGTVPLYGILVMFGLLAVATIFAMSNTSAEEELSATTATPSNLRNTVAILPFIEIGGNNGFLAAGLSEDLEIHLAEMSGIRILSRAQTEGASSDSMSPSELARTIDSRYIVQGSLRRESAQIALSVQLIDGIDGATLWADRYEGPQDGLIEFRDAVPDALVEAMSLELSERDRQRLAHQDTSDPKALEHVMLARRELNVFTFEGSLEAEKLLRNAIALDPQYARAYAELASAYAIRLENDWTVLSDADTQKAFYFAERALDLDPELWFGHYALARMHSVAKSGDTEVALTHLRVAMELQPANDDARVYYAIVLMMSGGANESRLILESTIASHPQPPFWYHLGLANAHFHLEDYETALVIIEQCLSQMPNSPYCLRTQIAVLARLGRIEDAEWTLAEYEMLGYDTSLDAIMKSAIERVPSMVAHLRKSYELAGLR</sequence>
<dbReference type="InterPro" id="IPR011990">
    <property type="entry name" value="TPR-like_helical_dom_sf"/>
</dbReference>
<keyword evidence="3" id="KW-0812">Transmembrane</keyword>
<name>A0A2T6K4Y3_9RHOB</name>
<evidence type="ECO:0000313" key="6">
    <source>
        <dbReference type="Proteomes" id="UP000244523"/>
    </source>
</evidence>
<evidence type="ECO:0000256" key="2">
    <source>
        <dbReference type="PROSITE-ProRule" id="PRU01091"/>
    </source>
</evidence>
<comment type="caution">
    <text evidence="5">The sequence shown here is derived from an EMBL/GenBank/DDBJ whole genome shotgun (WGS) entry which is preliminary data.</text>
</comment>
<protein>
    <submittedName>
        <fullName evidence="5">TolB-like protein</fullName>
    </submittedName>
</protein>
<dbReference type="Pfam" id="PF00486">
    <property type="entry name" value="Trans_reg_C"/>
    <property type="match status" value="1"/>
</dbReference>
<dbReference type="GO" id="GO:0000160">
    <property type="term" value="P:phosphorelay signal transduction system"/>
    <property type="evidence" value="ECO:0007669"/>
    <property type="project" value="InterPro"/>
</dbReference>
<dbReference type="SUPFAM" id="SSF81901">
    <property type="entry name" value="HCP-like"/>
    <property type="match status" value="1"/>
</dbReference>
<feature type="DNA-binding region" description="OmpR/PhoB-type" evidence="2">
    <location>
        <begin position="9"/>
        <end position="106"/>
    </location>
</feature>
<dbReference type="SMART" id="SM00862">
    <property type="entry name" value="Trans_reg_C"/>
    <property type="match status" value="1"/>
</dbReference>
<keyword evidence="6" id="KW-1185">Reference proteome</keyword>
<reference evidence="5 6" key="1">
    <citation type="submission" date="2018-04" db="EMBL/GenBank/DDBJ databases">
        <title>Genomic Encyclopedia of Archaeal and Bacterial Type Strains, Phase II (KMG-II): from individual species to whole genera.</title>
        <authorList>
            <person name="Goeker M."/>
        </authorList>
    </citation>
    <scope>NUCLEOTIDE SEQUENCE [LARGE SCALE GENOMIC DNA]</scope>
    <source>
        <strain evidence="5 6">DSM 29955</strain>
    </source>
</reference>
<evidence type="ECO:0000256" key="1">
    <source>
        <dbReference type="ARBA" id="ARBA00023125"/>
    </source>
</evidence>
<dbReference type="SUPFAM" id="SSF46894">
    <property type="entry name" value="C-terminal effector domain of the bipartite response regulators"/>
    <property type="match status" value="1"/>
</dbReference>
<dbReference type="GO" id="GO:0003677">
    <property type="term" value="F:DNA binding"/>
    <property type="evidence" value="ECO:0007669"/>
    <property type="project" value="UniProtKB-UniRule"/>
</dbReference>
<evidence type="ECO:0000256" key="3">
    <source>
        <dbReference type="SAM" id="Phobius"/>
    </source>
</evidence>
<dbReference type="InterPro" id="IPR036388">
    <property type="entry name" value="WH-like_DNA-bd_sf"/>
</dbReference>
<gene>
    <name evidence="5" type="ORF">C8N45_1268</name>
</gene>
<keyword evidence="1 2" id="KW-0238">DNA-binding</keyword>
<dbReference type="InterPro" id="IPR016032">
    <property type="entry name" value="Sig_transdc_resp-reg_C-effctor"/>
</dbReference>
<dbReference type="OrthoDB" id="54411at2"/>
<dbReference type="EMBL" id="QBUD01000026">
    <property type="protein sequence ID" value="PUB09711.1"/>
    <property type="molecule type" value="Genomic_DNA"/>
</dbReference>
<dbReference type="Proteomes" id="UP000244523">
    <property type="component" value="Unassembled WGS sequence"/>
</dbReference>
<dbReference type="RefSeq" id="WP_114427881.1">
    <property type="nucleotide sequence ID" value="NZ_QBUD01000026.1"/>
</dbReference>
<feature type="domain" description="OmpR/PhoB-type" evidence="4">
    <location>
        <begin position="9"/>
        <end position="106"/>
    </location>
</feature>
<dbReference type="GO" id="GO:0006355">
    <property type="term" value="P:regulation of DNA-templated transcription"/>
    <property type="evidence" value="ECO:0007669"/>
    <property type="project" value="InterPro"/>
</dbReference>
<dbReference type="PROSITE" id="PS51755">
    <property type="entry name" value="OMPR_PHOB"/>
    <property type="match status" value="1"/>
</dbReference>
<dbReference type="Gene3D" id="1.25.40.10">
    <property type="entry name" value="Tetratricopeptide repeat domain"/>
    <property type="match status" value="1"/>
</dbReference>
<dbReference type="Gene3D" id="1.10.10.10">
    <property type="entry name" value="Winged helix-like DNA-binding domain superfamily/Winged helix DNA-binding domain"/>
    <property type="match status" value="1"/>
</dbReference>